<dbReference type="RefSeq" id="WP_145221034.1">
    <property type="nucleotide sequence ID" value="NZ_CP036432.1"/>
</dbReference>
<dbReference type="SUPFAM" id="SSF56954">
    <property type="entry name" value="Outer membrane efflux proteins (OEP)"/>
    <property type="match status" value="1"/>
</dbReference>
<keyword evidence="2" id="KW-0175">Coiled coil</keyword>
<evidence type="ECO:0000256" key="1">
    <source>
        <dbReference type="ARBA" id="ARBA00004196"/>
    </source>
</evidence>
<evidence type="ECO:0000256" key="4">
    <source>
        <dbReference type="SAM" id="Phobius"/>
    </source>
</evidence>
<protein>
    <submittedName>
        <fullName evidence="6">Macrolide transporter subunit MacA</fullName>
    </submittedName>
</protein>
<gene>
    <name evidence="6" type="ORF">TBK1r_76260</name>
</gene>
<evidence type="ECO:0000256" key="3">
    <source>
        <dbReference type="SAM" id="MobiDB-lite"/>
    </source>
</evidence>
<sequence>MMSLASSPARREPSPEQGHGDATGSLRTTAATPTRPKRWLLRIILLVSFVGILIGGTVVLPGLPLATVNGPHLTHTISRGDLVVSVTEQGTLESSNNTEIKCQIRGFSTIIWVVEGGTVVQPGDELVRLDTKRIEDAIGKHTTDAHMARATHERTKADVAKAEIAIEAYLEGSYKTQRQGLQQQLKIAQSNLETAQKMLGHSEDMFRRGYVSELEVEGNRFTVKQAELELGVRETAVMVLDKYTKEMQLETLRGQLRAQKSKLLADEAGLAMDEGRRDRAIGELDRCVITAERSGLVIYPSSEQWKETPDIAEGKTVRKDQVLLLMPDLTQMQVKVAIHESLVDRIEKGLPATVSLPDLSVQGTVKSVATVAAPAGWWTGNVVKYDTIVDLPSVNGLKPGMTAAVEVIMATHQDVLTVPVSAVVETEDESLCWVQTPTGFQRRVVMLGDSNEVFIIVESGLKEGDEVVLNPLQFVDEAQGEVRQKFDDRKPDDERMTVEGEQHV</sequence>
<organism evidence="6 7">
    <name type="scientific">Stieleria magnilauensis</name>
    <dbReference type="NCBI Taxonomy" id="2527963"/>
    <lineage>
        <taxon>Bacteria</taxon>
        <taxon>Pseudomonadati</taxon>
        <taxon>Planctomycetota</taxon>
        <taxon>Planctomycetia</taxon>
        <taxon>Pirellulales</taxon>
        <taxon>Pirellulaceae</taxon>
        <taxon>Stieleria</taxon>
    </lineage>
</organism>
<comment type="subcellular location">
    <subcellularLocation>
        <location evidence="1">Cell envelope</location>
    </subcellularLocation>
</comment>
<feature type="domain" description="CzcB-like C-terminal circularly permuted SH3-like" evidence="5">
    <location>
        <begin position="416"/>
        <end position="468"/>
    </location>
</feature>
<keyword evidence="4" id="KW-1133">Transmembrane helix</keyword>
<dbReference type="Gene3D" id="2.40.420.20">
    <property type="match status" value="1"/>
</dbReference>
<dbReference type="PANTHER" id="PTHR32347:SF23">
    <property type="entry name" value="BLL5650 PROTEIN"/>
    <property type="match status" value="1"/>
</dbReference>
<name>A0ABX5Y6E5_9BACT</name>
<keyword evidence="4" id="KW-0812">Transmembrane</keyword>
<reference evidence="6 7" key="1">
    <citation type="submission" date="2019-02" db="EMBL/GenBank/DDBJ databases">
        <title>Deep-cultivation of Planctomycetes and their phenomic and genomic characterization uncovers novel biology.</title>
        <authorList>
            <person name="Wiegand S."/>
            <person name="Jogler M."/>
            <person name="Boedeker C."/>
            <person name="Pinto D."/>
            <person name="Vollmers J."/>
            <person name="Rivas-Marin E."/>
            <person name="Kohn T."/>
            <person name="Peeters S.H."/>
            <person name="Heuer A."/>
            <person name="Rast P."/>
            <person name="Oberbeckmann S."/>
            <person name="Bunk B."/>
            <person name="Jeske O."/>
            <person name="Meyerdierks A."/>
            <person name="Storesund J.E."/>
            <person name="Kallscheuer N."/>
            <person name="Luecker S."/>
            <person name="Lage O.M."/>
            <person name="Pohl T."/>
            <person name="Merkel B.J."/>
            <person name="Hornburger P."/>
            <person name="Mueller R.-W."/>
            <person name="Bruemmer F."/>
            <person name="Labrenz M."/>
            <person name="Spormann A.M."/>
            <person name="Op den Camp H."/>
            <person name="Overmann J."/>
            <person name="Amann R."/>
            <person name="Jetten M.S.M."/>
            <person name="Mascher T."/>
            <person name="Medema M.H."/>
            <person name="Devos D.P."/>
            <person name="Kaster A.-K."/>
            <person name="Ovreas L."/>
            <person name="Rohde M."/>
            <person name="Galperin M.Y."/>
            <person name="Jogler C."/>
        </authorList>
    </citation>
    <scope>NUCLEOTIDE SEQUENCE [LARGE SCALE GENOMIC DNA]</scope>
    <source>
        <strain evidence="6 7">TBK1r</strain>
    </source>
</reference>
<dbReference type="InterPro" id="IPR058649">
    <property type="entry name" value="CzcB_C"/>
</dbReference>
<keyword evidence="4" id="KW-0472">Membrane</keyword>
<feature type="transmembrane region" description="Helical" evidence="4">
    <location>
        <begin position="39"/>
        <end position="63"/>
    </location>
</feature>
<dbReference type="Proteomes" id="UP000318081">
    <property type="component" value="Chromosome"/>
</dbReference>
<dbReference type="Gene3D" id="2.40.30.170">
    <property type="match status" value="1"/>
</dbReference>
<dbReference type="InterPro" id="IPR050465">
    <property type="entry name" value="UPF0194_transport"/>
</dbReference>
<feature type="region of interest" description="Disordered" evidence="3">
    <location>
        <begin position="1"/>
        <end position="31"/>
    </location>
</feature>
<evidence type="ECO:0000256" key="2">
    <source>
        <dbReference type="ARBA" id="ARBA00023054"/>
    </source>
</evidence>
<evidence type="ECO:0000313" key="7">
    <source>
        <dbReference type="Proteomes" id="UP000318081"/>
    </source>
</evidence>
<dbReference type="EMBL" id="CP036432">
    <property type="protein sequence ID" value="QDV88591.1"/>
    <property type="molecule type" value="Genomic_DNA"/>
</dbReference>
<accession>A0ABX5Y6E5</accession>
<dbReference type="Pfam" id="PF25975">
    <property type="entry name" value="CzcB_C"/>
    <property type="match status" value="1"/>
</dbReference>
<proteinExistence type="predicted"/>
<dbReference type="PANTHER" id="PTHR32347">
    <property type="entry name" value="EFFLUX SYSTEM COMPONENT YKNX-RELATED"/>
    <property type="match status" value="1"/>
</dbReference>
<keyword evidence="7" id="KW-1185">Reference proteome</keyword>
<dbReference type="Gene3D" id="1.20.1600.10">
    <property type="entry name" value="Outer membrane efflux proteins (OEP)"/>
    <property type="match status" value="1"/>
</dbReference>
<evidence type="ECO:0000259" key="5">
    <source>
        <dbReference type="Pfam" id="PF25975"/>
    </source>
</evidence>
<evidence type="ECO:0000313" key="6">
    <source>
        <dbReference type="EMBL" id="QDV88591.1"/>
    </source>
</evidence>